<comment type="caution">
    <text evidence="13">The sequence shown here is derived from an EMBL/GenBank/DDBJ whole genome shotgun (WGS) entry which is preliminary data.</text>
</comment>
<evidence type="ECO:0000256" key="9">
    <source>
        <dbReference type="ARBA" id="ARBA00042864"/>
    </source>
</evidence>
<keyword evidence="4 11" id="KW-0547">Nucleotide-binding</keyword>
<dbReference type="SUPFAM" id="SSF51246">
    <property type="entry name" value="Rudiment single hybrid motif"/>
    <property type="match status" value="1"/>
</dbReference>
<dbReference type="GO" id="GO:0009113">
    <property type="term" value="P:purine nucleobase biosynthetic process"/>
    <property type="evidence" value="ECO:0007669"/>
    <property type="project" value="InterPro"/>
</dbReference>
<evidence type="ECO:0000256" key="7">
    <source>
        <dbReference type="ARBA" id="ARBA00038345"/>
    </source>
</evidence>
<dbReference type="PROSITE" id="PS50975">
    <property type="entry name" value="ATP_GRASP"/>
    <property type="match status" value="1"/>
</dbReference>
<dbReference type="InterPro" id="IPR020562">
    <property type="entry name" value="PRibGlycinamide_synth_N"/>
</dbReference>
<evidence type="ECO:0000313" key="14">
    <source>
        <dbReference type="Proteomes" id="UP000219602"/>
    </source>
</evidence>
<evidence type="ECO:0000256" key="3">
    <source>
        <dbReference type="ARBA" id="ARBA00022598"/>
    </source>
</evidence>
<evidence type="ECO:0000256" key="1">
    <source>
        <dbReference type="ARBA" id="ARBA00005174"/>
    </source>
</evidence>
<dbReference type="Pfam" id="PF01071">
    <property type="entry name" value="GARS_A"/>
    <property type="match status" value="1"/>
</dbReference>
<keyword evidence="3" id="KW-0436">Ligase</keyword>
<proteinExistence type="inferred from homology"/>
<dbReference type="Gene3D" id="3.90.600.10">
    <property type="entry name" value="Phosphoribosylglycinamide synthetase, C-terminal domain"/>
    <property type="match status" value="1"/>
</dbReference>
<dbReference type="EC" id="6.3.4.13" evidence="2"/>
<dbReference type="PANTHER" id="PTHR43472">
    <property type="entry name" value="PHOSPHORIBOSYLAMINE--GLYCINE LIGASE"/>
    <property type="match status" value="1"/>
</dbReference>
<organism evidence="13 14">
    <name type="scientific">Fusarium oxysporum f. sp. radicis-cucumerinum</name>
    <dbReference type="NCBI Taxonomy" id="327505"/>
    <lineage>
        <taxon>Eukaryota</taxon>
        <taxon>Fungi</taxon>
        <taxon>Dikarya</taxon>
        <taxon>Ascomycota</taxon>
        <taxon>Pezizomycotina</taxon>
        <taxon>Sordariomycetes</taxon>
        <taxon>Hypocreomycetidae</taxon>
        <taxon>Hypocreales</taxon>
        <taxon>Nectriaceae</taxon>
        <taxon>Fusarium</taxon>
        <taxon>Fusarium oxysporum species complex</taxon>
    </lineage>
</organism>
<dbReference type="PANTHER" id="PTHR43472:SF1">
    <property type="entry name" value="PHOSPHORIBOSYLAMINE--GLYCINE LIGASE, CHLOROPLASTIC"/>
    <property type="match status" value="1"/>
</dbReference>
<evidence type="ECO:0000256" key="6">
    <source>
        <dbReference type="ARBA" id="ARBA00022840"/>
    </source>
</evidence>
<dbReference type="NCBIfam" id="TIGR00877">
    <property type="entry name" value="purD"/>
    <property type="match status" value="1"/>
</dbReference>
<dbReference type="GO" id="GO:0046872">
    <property type="term" value="F:metal ion binding"/>
    <property type="evidence" value="ECO:0007669"/>
    <property type="project" value="InterPro"/>
</dbReference>
<reference evidence="13 14" key="2">
    <citation type="journal article" date="2017" name="Sci. Rep.">
        <title>A mobile pathogenicity chromosome in Fusarium oxysporum for infection of multiple cucurbit species.</title>
        <authorList>
            <person name="van Dam P."/>
            <person name="Fokkens L."/>
            <person name="Ayukawa Y."/>
            <person name="van der Gragt M."/>
            <person name="Ter Horst A."/>
            <person name="Brankovics B."/>
            <person name="Houterman P.M."/>
            <person name="Arie T."/>
            <person name="Rep M."/>
        </authorList>
    </citation>
    <scope>NUCLEOTIDE SEQUENCE [LARGE SCALE GENOMIC DNA]</scope>
    <source>
        <strain evidence="13 14">Forc016</strain>
    </source>
</reference>
<dbReference type="PROSITE" id="PS00184">
    <property type="entry name" value="GARS"/>
    <property type="match status" value="1"/>
</dbReference>
<dbReference type="SMART" id="SM01210">
    <property type="entry name" value="GARS_C"/>
    <property type="match status" value="1"/>
</dbReference>
<dbReference type="InterPro" id="IPR011761">
    <property type="entry name" value="ATP-grasp"/>
</dbReference>
<comment type="similarity">
    <text evidence="7">Belongs to the GARS family.</text>
</comment>
<dbReference type="InterPro" id="IPR037123">
    <property type="entry name" value="PRibGlycinamide_synth_C_sf"/>
</dbReference>
<keyword evidence="6 11" id="KW-0067">ATP-binding</keyword>
<accession>A0A2H3GXT7</accession>
<evidence type="ECO:0000259" key="12">
    <source>
        <dbReference type="PROSITE" id="PS50975"/>
    </source>
</evidence>
<dbReference type="GO" id="GO:0004641">
    <property type="term" value="F:phosphoribosylformylglycinamidine cyclo-ligase activity"/>
    <property type="evidence" value="ECO:0007669"/>
    <property type="project" value="UniProtKB-EC"/>
</dbReference>
<keyword evidence="5" id="KW-0658">Purine biosynthesis</keyword>
<dbReference type="HAMAP" id="MF_00138">
    <property type="entry name" value="GARS"/>
    <property type="match status" value="1"/>
</dbReference>
<comment type="catalytic activity">
    <reaction evidence="10">
        <text>2-formamido-N(1)-(5-O-phospho-beta-D-ribosyl)acetamidine + ATP = 5-amino-1-(5-phospho-beta-D-ribosyl)imidazole + ADP + phosphate + H(+)</text>
        <dbReference type="Rhea" id="RHEA:23032"/>
        <dbReference type="ChEBI" id="CHEBI:15378"/>
        <dbReference type="ChEBI" id="CHEBI:30616"/>
        <dbReference type="ChEBI" id="CHEBI:43474"/>
        <dbReference type="ChEBI" id="CHEBI:137981"/>
        <dbReference type="ChEBI" id="CHEBI:147287"/>
        <dbReference type="ChEBI" id="CHEBI:456216"/>
        <dbReference type="EC" id="6.3.3.1"/>
    </reaction>
</comment>
<evidence type="ECO:0000313" key="13">
    <source>
        <dbReference type="EMBL" id="PCD29102.1"/>
    </source>
</evidence>
<sequence length="435" mass="47226">MSFFHAGKIRVMLIGGEGREHAIVWSLSKSPKVDLIICAPGNGGTARGSTKIKNCDPDIKATDLTGLLGVAETHRVDLVPCSDSSIISGAVDFFETRGFRVFGPSKKVAKIEGSKRWAKAFMERHKIPTASYQSFSSPSEASLFLQSQPTSRHVVKASGLAAGKGVFLCNTKEEAEDAVNKFMVERVFGEAGEEIVIEEFLVGRELSVTIITDGKVWRLFPVGQDAQRIYDGNLGPNTGGMGVCIPSDFFNVEEILEIQQTILEPTIRGLENENHKFVGFICTGIMQTVDGPKLLEYNARFGDPEAQALFPLLDDASDLADIMIACTEAQLERVHMEFQPKAAISLVVASSGYPGAYRVGEFIDFGALPQDVFVFHAGTSWAGDRLVTQGGRVLAVVCIADSTEEAIKGAYSGAREIIFKGKYLRTDIGQILSSW</sequence>
<dbReference type="Pfam" id="PF02844">
    <property type="entry name" value="GARS_N"/>
    <property type="match status" value="1"/>
</dbReference>
<dbReference type="Pfam" id="PF02843">
    <property type="entry name" value="GARS_C"/>
    <property type="match status" value="1"/>
</dbReference>
<dbReference type="InterPro" id="IPR000115">
    <property type="entry name" value="PRibGlycinamide_synth"/>
</dbReference>
<dbReference type="InterPro" id="IPR011054">
    <property type="entry name" value="Rudment_hybrid_motif"/>
</dbReference>
<evidence type="ECO:0000256" key="8">
    <source>
        <dbReference type="ARBA" id="ARBA00042242"/>
    </source>
</evidence>
<dbReference type="UniPathway" id="UPA00074">
    <property type="reaction ID" value="UER00125"/>
</dbReference>
<evidence type="ECO:0000256" key="4">
    <source>
        <dbReference type="ARBA" id="ARBA00022741"/>
    </source>
</evidence>
<dbReference type="SUPFAM" id="SSF56059">
    <property type="entry name" value="Glutathione synthetase ATP-binding domain-like"/>
    <property type="match status" value="1"/>
</dbReference>
<gene>
    <name evidence="13" type="ORF">AU210_011643</name>
</gene>
<protein>
    <recommendedName>
        <fullName evidence="2">phosphoribosylamine--glycine ligase</fullName>
        <ecNumber evidence="2">6.3.4.13</ecNumber>
    </recommendedName>
    <alternativeName>
        <fullName evidence="8">Glycinamide ribonucleotide synthetase</fullName>
    </alternativeName>
    <alternativeName>
        <fullName evidence="9">Phosphoribosylglycinamide synthetase</fullName>
    </alternativeName>
</protein>
<dbReference type="InterPro" id="IPR016185">
    <property type="entry name" value="PreATP-grasp_dom_sf"/>
</dbReference>
<evidence type="ECO:0000256" key="10">
    <source>
        <dbReference type="ARBA" id="ARBA00049057"/>
    </source>
</evidence>
<evidence type="ECO:0000256" key="5">
    <source>
        <dbReference type="ARBA" id="ARBA00022755"/>
    </source>
</evidence>
<dbReference type="InterPro" id="IPR020560">
    <property type="entry name" value="PRibGlycinamide_synth_C-dom"/>
</dbReference>
<reference evidence="13 14" key="1">
    <citation type="journal article" date="2016" name="Environ. Microbiol.">
        <title>Effector profiles distinguish formae speciales of Fusarium oxysporum.</title>
        <authorList>
            <person name="van Dam P."/>
            <person name="Fokkens L."/>
            <person name="Schmidt S.M."/>
            <person name="Linmans J.H."/>
            <person name="Kistler H.C."/>
            <person name="Ma L.J."/>
            <person name="Rep M."/>
        </authorList>
    </citation>
    <scope>NUCLEOTIDE SEQUENCE [LARGE SCALE GENOMIC DNA]</scope>
    <source>
        <strain evidence="13 14">Forc016</strain>
    </source>
</reference>
<dbReference type="AlphaFoldDB" id="A0A2H3GXT7"/>
<dbReference type="STRING" id="327505.A0A2H3GXT7"/>
<dbReference type="Proteomes" id="UP000219602">
    <property type="component" value="Chromosome 10"/>
</dbReference>
<feature type="domain" description="ATP-grasp" evidence="12">
    <location>
        <begin position="119"/>
        <end position="328"/>
    </location>
</feature>
<name>A0A2H3GXT7_FUSOX</name>
<evidence type="ECO:0000256" key="2">
    <source>
        <dbReference type="ARBA" id="ARBA00013255"/>
    </source>
</evidence>
<comment type="pathway">
    <text evidence="1">Purine metabolism; IMP biosynthesis via de novo pathway; N(1)-(5-phospho-D-ribosyl)glycinamide from 5-phospho-alpha-D-ribose 1-diphosphate: step 2/2.</text>
</comment>
<dbReference type="GO" id="GO:0006189">
    <property type="term" value="P:'de novo' IMP biosynthetic process"/>
    <property type="evidence" value="ECO:0007669"/>
    <property type="project" value="UniProtKB-UniPathway"/>
</dbReference>
<dbReference type="SMART" id="SM01209">
    <property type="entry name" value="GARS_A"/>
    <property type="match status" value="1"/>
</dbReference>
<dbReference type="Gene3D" id="3.30.470.20">
    <property type="entry name" value="ATP-grasp fold, B domain"/>
    <property type="match status" value="1"/>
</dbReference>
<dbReference type="GO" id="GO:0005524">
    <property type="term" value="F:ATP binding"/>
    <property type="evidence" value="ECO:0007669"/>
    <property type="project" value="UniProtKB-UniRule"/>
</dbReference>
<dbReference type="Gene3D" id="3.40.50.20">
    <property type="match status" value="1"/>
</dbReference>
<dbReference type="SUPFAM" id="SSF52440">
    <property type="entry name" value="PreATP-grasp domain"/>
    <property type="match status" value="1"/>
</dbReference>
<evidence type="ECO:0000256" key="11">
    <source>
        <dbReference type="PROSITE-ProRule" id="PRU00409"/>
    </source>
</evidence>
<dbReference type="InterPro" id="IPR020559">
    <property type="entry name" value="PRibGlycinamide_synth_CS"/>
</dbReference>
<dbReference type="FunFam" id="3.30.1490.20:FF:000006">
    <property type="entry name" value="phosphoribosylamine--glycine ligase, chloroplastic-like"/>
    <property type="match status" value="1"/>
</dbReference>
<dbReference type="GO" id="GO:0004637">
    <property type="term" value="F:phosphoribosylamine-glycine ligase activity"/>
    <property type="evidence" value="ECO:0007669"/>
    <property type="project" value="UniProtKB-EC"/>
</dbReference>
<dbReference type="InterPro" id="IPR020561">
    <property type="entry name" value="PRibGlycinamid_synth_ATP-grasp"/>
</dbReference>
<dbReference type="Gene3D" id="3.30.1490.20">
    <property type="entry name" value="ATP-grasp fold, A domain"/>
    <property type="match status" value="1"/>
</dbReference>
<dbReference type="EMBL" id="MABQ02000008">
    <property type="protein sequence ID" value="PCD29102.1"/>
    <property type="molecule type" value="Genomic_DNA"/>
</dbReference>
<dbReference type="InterPro" id="IPR013815">
    <property type="entry name" value="ATP_grasp_subdomain_1"/>
</dbReference>